<dbReference type="InterPro" id="IPR020814">
    <property type="entry name" value="Ribosomal_S6_plastid/chlpt"/>
</dbReference>
<dbReference type="HAMAP" id="MF_00360">
    <property type="entry name" value="Ribosomal_bS6"/>
    <property type="match status" value="1"/>
</dbReference>
<dbReference type="GO" id="GO:0006412">
    <property type="term" value="P:translation"/>
    <property type="evidence" value="ECO:0007669"/>
    <property type="project" value="InterPro"/>
</dbReference>
<evidence type="ECO:0000256" key="1">
    <source>
        <dbReference type="ARBA" id="ARBA00009512"/>
    </source>
</evidence>
<dbReference type="GO" id="GO:0005737">
    <property type="term" value="C:cytoplasm"/>
    <property type="evidence" value="ECO:0007669"/>
    <property type="project" value="UniProtKB-ARBA"/>
</dbReference>
<dbReference type="GO" id="GO:0003735">
    <property type="term" value="F:structural constituent of ribosome"/>
    <property type="evidence" value="ECO:0007669"/>
    <property type="project" value="InterPro"/>
</dbReference>
<dbReference type="NCBIfam" id="TIGR00166">
    <property type="entry name" value="S6"/>
    <property type="match status" value="1"/>
</dbReference>
<accession>A0A645J0L5</accession>
<proteinExistence type="inferred from homology"/>
<dbReference type="InterPro" id="IPR014717">
    <property type="entry name" value="Transl_elong_EF1B/ribsomal_bS6"/>
</dbReference>
<comment type="caution">
    <text evidence="2">The sequence shown here is derived from an EMBL/GenBank/DDBJ whole genome shotgun (WGS) entry which is preliminary data.</text>
</comment>
<name>A0A645J0L5_9ZZZZ</name>
<dbReference type="Gene3D" id="3.30.70.60">
    <property type="match status" value="1"/>
</dbReference>
<dbReference type="GO" id="GO:0070181">
    <property type="term" value="F:small ribosomal subunit rRNA binding"/>
    <property type="evidence" value="ECO:0007669"/>
    <property type="project" value="TreeGrafter"/>
</dbReference>
<dbReference type="PANTHER" id="PTHR21011">
    <property type="entry name" value="MITOCHONDRIAL 28S RIBOSOMAL PROTEIN S6"/>
    <property type="match status" value="1"/>
</dbReference>
<dbReference type="Pfam" id="PF01250">
    <property type="entry name" value="Ribosomal_S6"/>
    <property type="match status" value="1"/>
</dbReference>
<evidence type="ECO:0000313" key="2">
    <source>
        <dbReference type="EMBL" id="MPN56642.1"/>
    </source>
</evidence>
<dbReference type="EMBL" id="VSSQ01127219">
    <property type="protein sequence ID" value="MPN56642.1"/>
    <property type="molecule type" value="Genomic_DNA"/>
</dbReference>
<dbReference type="AlphaFoldDB" id="A0A645J0L5"/>
<reference evidence="2" key="1">
    <citation type="submission" date="2019-08" db="EMBL/GenBank/DDBJ databases">
        <authorList>
            <person name="Kucharzyk K."/>
            <person name="Murdoch R.W."/>
            <person name="Higgins S."/>
            <person name="Loffler F."/>
        </authorList>
    </citation>
    <scope>NUCLEOTIDE SEQUENCE</scope>
</reference>
<sequence>MVLSTAITEEETAALVEKFKGLIEKNGTVESVDDWGKRKLAYPIKDETDGYYVLMNFSSEVDFPAELDRVYKITDGILRTLIIAQGE</sequence>
<dbReference type="GO" id="GO:0005840">
    <property type="term" value="C:ribosome"/>
    <property type="evidence" value="ECO:0007669"/>
    <property type="project" value="UniProtKB-KW"/>
</dbReference>
<protein>
    <submittedName>
        <fullName evidence="2">30S ribosomal protein S6</fullName>
    </submittedName>
</protein>
<dbReference type="CDD" id="cd00473">
    <property type="entry name" value="bS6"/>
    <property type="match status" value="1"/>
</dbReference>
<organism evidence="2">
    <name type="scientific">bioreactor metagenome</name>
    <dbReference type="NCBI Taxonomy" id="1076179"/>
    <lineage>
        <taxon>unclassified sequences</taxon>
        <taxon>metagenomes</taxon>
        <taxon>ecological metagenomes</taxon>
    </lineage>
</organism>
<keyword evidence="2" id="KW-0689">Ribosomal protein</keyword>
<keyword evidence="2" id="KW-0687">Ribonucleoprotein</keyword>
<dbReference type="PANTHER" id="PTHR21011:SF1">
    <property type="entry name" value="SMALL RIBOSOMAL SUBUNIT PROTEIN BS6M"/>
    <property type="match status" value="1"/>
</dbReference>
<dbReference type="SUPFAM" id="SSF54995">
    <property type="entry name" value="Ribosomal protein S6"/>
    <property type="match status" value="1"/>
</dbReference>
<dbReference type="InterPro" id="IPR035980">
    <property type="entry name" value="Ribosomal_bS6_sf"/>
</dbReference>
<comment type="similarity">
    <text evidence="1">Belongs to the bacterial ribosomal protein bS6 family.</text>
</comment>
<gene>
    <name evidence="2" type="primary">rpsF_53</name>
    <name evidence="2" type="ORF">SDC9_204332</name>
</gene>
<dbReference type="InterPro" id="IPR000529">
    <property type="entry name" value="Ribosomal_bS6"/>
</dbReference>